<dbReference type="GO" id="GO:0030435">
    <property type="term" value="P:sporulation resulting in formation of a cellular spore"/>
    <property type="evidence" value="ECO:0007669"/>
    <property type="project" value="InterPro"/>
</dbReference>
<dbReference type="PROSITE" id="PS51257">
    <property type="entry name" value="PROKAR_LIPOPROTEIN"/>
    <property type="match status" value="1"/>
</dbReference>
<reference evidence="2 3" key="1">
    <citation type="submission" date="2018-06" db="EMBL/GenBank/DDBJ databases">
        <authorList>
            <consortium name="Pathogen Informatics"/>
            <person name="Doyle S."/>
        </authorList>
    </citation>
    <scope>NUCLEOTIDE SEQUENCE [LARGE SCALE GENOMIC DNA]</scope>
    <source>
        <strain evidence="2 3">NCTC4824</strain>
    </source>
</reference>
<feature type="chain" id="PRO_5039429048" evidence="1">
    <location>
        <begin position="25"/>
        <end position="187"/>
    </location>
</feature>
<dbReference type="AlphaFoldDB" id="A0A2X4VQZ9"/>
<dbReference type="STRING" id="1348624.GCA_001591545_00432"/>
<keyword evidence="2" id="KW-0449">Lipoprotein</keyword>
<dbReference type="NCBIfam" id="TIGR02898">
    <property type="entry name" value="spore_YhcN_YlaJ"/>
    <property type="match status" value="1"/>
</dbReference>
<evidence type="ECO:0000313" key="3">
    <source>
        <dbReference type="Proteomes" id="UP000249134"/>
    </source>
</evidence>
<gene>
    <name evidence="2" type="primary">yhcN</name>
    <name evidence="2" type="ORF">NCTC4824_01339</name>
</gene>
<accession>A0A2X4VQZ9</accession>
<evidence type="ECO:0000256" key="1">
    <source>
        <dbReference type="SAM" id="SignalP"/>
    </source>
</evidence>
<dbReference type="InterPro" id="IPR014247">
    <property type="entry name" value="Spore_lipoprot_YhcN/YlaJ"/>
</dbReference>
<name>A0A2X4VQZ9_LEDLE</name>
<dbReference type="EMBL" id="LS483476">
    <property type="protein sequence ID" value="SQI54536.1"/>
    <property type="molecule type" value="Genomic_DNA"/>
</dbReference>
<dbReference type="RefSeq" id="WP_066136818.1">
    <property type="nucleotide sequence ID" value="NZ_CBCSGM010000001.1"/>
</dbReference>
<evidence type="ECO:0000313" key="2">
    <source>
        <dbReference type="EMBL" id="SQI54536.1"/>
    </source>
</evidence>
<feature type="signal peptide" evidence="1">
    <location>
        <begin position="1"/>
        <end position="24"/>
    </location>
</feature>
<dbReference type="InterPro" id="IPR019076">
    <property type="entry name" value="Spore_lipoprot_YhcN/YlaJ-like"/>
</dbReference>
<proteinExistence type="predicted"/>
<protein>
    <submittedName>
        <fullName evidence="2">Lipoprotein</fullName>
    </submittedName>
</protein>
<dbReference type="KEGG" id="blen:NCTC4824_01339"/>
<organism evidence="2 3">
    <name type="scientific">Lederbergia lenta</name>
    <name type="common">Bacillus lentus</name>
    <dbReference type="NCBI Taxonomy" id="1467"/>
    <lineage>
        <taxon>Bacteria</taxon>
        <taxon>Bacillati</taxon>
        <taxon>Bacillota</taxon>
        <taxon>Bacilli</taxon>
        <taxon>Bacillales</taxon>
        <taxon>Bacillaceae</taxon>
        <taxon>Lederbergia</taxon>
    </lineage>
</organism>
<keyword evidence="3" id="KW-1185">Reference proteome</keyword>
<dbReference type="Pfam" id="PF09580">
    <property type="entry name" value="Spore_YhcN_YlaJ"/>
    <property type="match status" value="1"/>
</dbReference>
<sequence length="187" mass="21308">MNVVKPILCVGLISVMLMGCGTNGNNNDNFTNNDNEPLGVRYTPNNDSTTRDFMDNNRNVSDNNRVGMNNNNRDNNRKIDVAENVADRVADLKEVEKAHVLVTDRNAYVAVRLIDTNNDLTKDVEKKIDHKVRAADKNIEHIYISENPDFYSRMEGYRNDIQAGHPISGFFEEFTETVENIFPNRAR</sequence>
<dbReference type="Proteomes" id="UP000249134">
    <property type="component" value="Chromosome 1"/>
</dbReference>
<keyword evidence="1" id="KW-0732">Signal</keyword>